<dbReference type="Gene3D" id="2.40.160.50">
    <property type="entry name" value="membrane protein fhac: a member of the omp85/tpsb transporter family"/>
    <property type="match status" value="1"/>
</dbReference>
<dbReference type="eggNOG" id="COG2831">
    <property type="taxonomic scope" value="Bacteria"/>
</dbReference>
<protein>
    <submittedName>
        <fullName evidence="7">Surface antigen (D15)</fullName>
    </submittedName>
</protein>
<dbReference type="OrthoDB" id="596066at2"/>
<proteinExistence type="predicted"/>
<keyword evidence="1" id="KW-0472">Membrane</keyword>
<reference evidence="7 8" key="1">
    <citation type="submission" date="2012-05" db="EMBL/GenBank/DDBJ databases">
        <title>Finished chromosome of genome of Oscillatoria sp. PCC 7112.</title>
        <authorList>
            <consortium name="US DOE Joint Genome Institute"/>
            <person name="Gugger M."/>
            <person name="Coursin T."/>
            <person name="Rippka R."/>
            <person name="Tandeau De Marsac N."/>
            <person name="Huntemann M."/>
            <person name="Wei C.-L."/>
            <person name="Han J."/>
            <person name="Detter J.C."/>
            <person name="Han C."/>
            <person name="Tapia R."/>
            <person name="Davenport K."/>
            <person name="Daligault H."/>
            <person name="Erkkila T."/>
            <person name="Gu W."/>
            <person name="Munk A.C.C."/>
            <person name="Teshima H."/>
            <person name="Xu Y."/>
            <person name="Chain P."/>
            <person name="Chen A."/>
            <person name="Krypides N."/>
            <person name="Mavromatis K."/>
            <person name="Markowitz V."/>
            <person name="Szeto E."/>
            <person name="Ivanova N."/>
            <person name="Mikhailova N."/>
            <person name="Ovchinnikova G."/>
            <person name="Pagani I."/>
            <person name="Pati A."/>
            <person name="Goodwin L."/>
            <person name="Peters L."/>
            <person name="Pitluck S."/>
            <person name="Woyke T."/>
            <person name="Kerfeld C."/>
        </authorList>
    </citation>
    <scope>NUCLEOTIDE SEQUENCE [LARGE SCALE GENOMIC DNA]</scope>
    <source>
        <strain evidence="7 8">PCC 7112</strain>
    </source>
</reference>
<evidence type="ECO:0000259" key="5">
    <source>
        <dbReference type="Pfam" id="PF03865"/>
    </source>
</evidence>
<feature type="compositionally biased region" description="Pro residues" evidence="4">
    <location>
        <begin position="184"/>
        <end position="211"/>
    </location>
</feature>
<dbReference type="PANTHER" id="PTHR34597:SF3">
    <property type="entry name" value="OUTER MEMBRANE TRANSPORTER CDIB"/>
    <property type="match status" value="1"/>
</dbReference>
<dbReference type="GO" id="GO:0098046">
    <property type="term" value="C:type V protein secretion system complex"/>
    <property type="evidence" value="ECO:0007669"/>
    <property type="project" value="TreeGrafter"/>
</dbReference>
<evidence type="ECO:0000259" key="6">
    <source>
        <dbReference type="Pfam" id="PF08479"/>
    </source>
</evidence>
<dbReference type="EMBL" id="CP003614">
    <property type="protein sequence ID" value="AFZ09749.1"/>
    <property type="molecule type" value="Genomic_DNA"/>
</dbReference>
<dbReference type="HOGENOM" id="CLU_021521_0_1_3"/>
<dbReference type="PATRIC" id="fig|179408.3.peg.6894"/>
<sequence length="720" mass="78448">MAGRSQKLFLLAGIFGLVWLGKPAKTSASTVEILTSNVEDLAAVSSGDDRAFLPDTNLDKRQDLPVKNEETQLPAESERSAAAETPDLPPSAANSVDATSYTILKNRQDACEAGSEFDCGVGILPARKMLIDNGATSQPDRTFSTKTQETELFNRARKLEESIDSKKIDLGGDRASHLAQLPNPILPREPELPAPEPPQPPAPSPLQPTRPTPVESEIRPGIPGTIKVAGFEFEGNTAFSDRELAEVTQQFAGREITFAELIAAEAAVTQKYVAAGYINSGAVIPANQTFPREGGVVKIRIVEGGLDEIVITGNRRLNSNYVRSRLDRATRRPLNRYRLLEALQLLQLDPLIGNISAELQAGSRPENSRLEVRVKEADSFSAEVFADNNRSPSVGSFRRGVRINQANLLGLGDGLEVSYANTDGSNEFNGSYTVPVNARNGTIGFAASAASTNIIEEPFDAAQIEGKSRTYELTYRQPIVEKPDRTLALGLSFSRQESDTFLSGKRFALSAGANERGETRVSAVRFFQEYVQRSSSQVFAARSQFSLGTNLFGATANDSGPDSHFLAWRGQAQYVRLLAPETLLIVRSDIQLADRPLLSLEQIGIGGVQSVRGYRQDLLLTDSGAIASAEVRIPVWRVPEVQGLLQVAPFIDFGVGWNHSEEKPNPDSDKLLGAGLGLVWQMGDRLNVRLDYGIPLINARSGDRTLQEKGLYFRINYFAF</sequence>
<organism evidence="7 8">
    <name type="scientific">Phormidium nigroviride PCC 7112</name>
    <dbReference type="NCBI Taxonomy" id="179408"/>
    <lineage>
        <taxon>Bacteria</taxon>
        <taxon>Bacillati</taxon>
        <taxon>Cyanobacteriota</taxon>
        <taxon>Cyanophyceae</taxon>
        <taxon>Oscillatoriophycideae</taxon>
        <taxon>Oscillatoriales</taxon>
        <taxon>Oscillatoriaceae</taxon>
        <taxon>Phormidium</taxon>
    </lineage>
</organism>
<feature type="compositionally biased region" description="Basic and acidic residues" evidence="4">
    <location>
        <begin position="53"/>
        <end position="81"/>
    </location>
</feature>
<evidence type="ECO:0000256" key="3">
    <source>
        <dbReference type="ARBA" id="ARBA00023237"/>
    </source>
</evidence>
<keyword evidence="2" id="KW-0812">Transmembrane</keyword>
<keyword evidence="8" id="KW-1185">Reference proteome</keyword>
<dbReference type="STRING" id="179408.Osc7112_5522"/>
<feature type="domain" description="Haemolysin activator HlyB C-terminal" evidence="5">
    <location>
        <begin position="367"/>
        <end position="678"/>
    </location>
</feature>
<dbReference type="AlphaFoldDB" id="K9VQC1"/>
<dbReference type="KEGG" id="oni:Osc7112_5522"/>
<accession>K9VQC1</accession>
<dbReference type="Pfam" id="PF03865">
    <property type="entry name" value="ShlB"/>
    <property type="match status" value="1"/>
</dbReference>
<gene>
    <name evidence="7" type="ORF">Osc7112_5522</name>
</gene>
<evidence type="ECO:0000256" key="4">
    <source>
        <dbReference type="SAM" id="MobiDB-lite"/>
    </source>
</evidence>
<dbReference type="GO" id="GO:0008320">
    <property type="term" value="F:protein transmembrane transporter activity"/>
    <property type="evidence" value="ECO:0007669"/>
    <property type="project" value="TreeGrafter"/>
</dbReference>
<evidence type="ECO:0000313" key="7">
    <source>
        <dbReference type="EMBL" id="AFZ09749.1"/>
    </source>
</evidence>
<evidence type="ECO:0000313" key="8">
    <source>
        <dbReference type="Proteomes" id="UP000010478"/>
    </source>
</evidence>
<name>K9VQC1_9CYAN</name>
<dbReference type="Pfam" id="PF08479">
    <property type="entry name" value="POTRA_2"/>
    <property type="match status" value="1"/>
</dbReference>
<feature type="region of interest" description="Disordered" evidence="4">
    <location>
        <begin position="183"/>
        <end position="221"/>
    </location>
</feature>
<keyword evidence="1" id="KW-1134">Transmembrane beta strand</keyword>
<evidence type="ECO:0000256" key="2">
    <source>
        <dbReference type="ARBA" id="ARBA00022692"/>
    </source>
</evidence>
<feature type="domain" description="Polypeptide-transport-associated ShlB-type" evidence="6">
    <location>
        <begin position="228"/>
        <end position="304"/>
    </location>
</feature>
<dbReference type="InterPro" id="IPR005565">
    <property type="entry name" value="Hemolysn_activator_HlyB_C"/>
</dbReference>
<dbReference type="Gene3D" id="3.10.20.310">
    <property type="entry name" value="membrane protein fhac"/>
    <property type="match status" value="1"/>
</dbReference>
<dbReference type="InterPro" id="IPR051544">
    <property type="entry name" value="TPS_OM_transporter"/>
</dbReference>
<dbReference type="RefSeq" id="WP_015178955.1">
    <property type="nucleotide sequence ID" value="NC_019729.1"/>
</dbReference>
<dbReference type="GO" id="GO:0046819">
    <property type="term" value="P:protein secretion by the type V secretion system"/>
    <property type="evidence" value="ECO:0007669"/>
    <property type="project" value="TreeGrafter"/>
</dbReference>
<feature type="region of interest" description="Disordered" evidence="4">
    <location>
        <begin position="53"/>
        <end position="95"/>
    </location>
</feature>
<evidence type="ECO:0000256" key="1">
    <source>
        <dbReference type="ARBA" id="ARBA00022452"/>
    </source>
</evidence>
<dbReference type="Proteomes" id="UP000010478">
    <property type="component" value="Chromosome"/>
</dbReference>
<dbReference type="PANTHER" id="PTHR34597">
    <property type="entry name" value="SLR1661 PROTEIN"/>
    <property type="match status" value="1"/>
</dbReference>
<keyword evidence="3" id="KW-0998">Cell outer membrane</keyword>
<dbReference type="InterPro" id="IPR013686">
    <property type="entry name" value="Polypept-transport_assoc_ShlB"/>
</dbReference>